<evidence type="ECO:0000256" key="1">
    <source>
        <dbReference type="ARBA" id="ARBA00022617"/>
    </source>
</evidence>
<dbReference type="CDD" id="cd11060">
    <property type="entry name" value="CYP57A1-like"/>
    <property type="match status" value="1"/>
</dbReference>
<comment type="caution">
    <text evidence="5">The sequence shown here is derived from an EMBL/GenBank/DDBJ whole genome shotgun (WGS) entry which is preliminary data.</text>
</comment>
<gene>
    <name evidence="5" type="ORF">QBC37DRAFT_438102</name>
</gene>
<dbReference type="GO" id="GO:0005506">
    <property type="term" value="F:iron ion binding"/>
    <property type="evidence" value="ECO:0007669"/>
    <property type="project" value="InterPro"/>
</dbReference>
<evidence type="ECO:0000313" key="5">
    <source>
        <dbReference type="EMBL" id="KAK4217573.1"/>
    </source>
</evidence>
<keyword evidence="6" id="KW-1185">Reference proteome</keyword>
<dbReference type="InterPro" id="IPR002401">
    <property type="entry name" value="Cyt_P450_E_grp-I"/>
</dbReference>
<evidence type="ECO:0000256" key="3">
    <source>
        <dbReference type="ARBA" id="ARBA00023004"/>
    </source>
</evidence>
<proteinExistence type="predicted"/>
<reference evidence="5" key="2">
    <citation type="submission" date="2023-05" db="EMBL/GenBank/DDBJ databases">
        <authorList>
            <consortium name="Lawrence Berkeley National Laboratory"/>
            <person name="Steindorff A."/>
            <person name="Hensen N."/>
            <person name="Bonometti L."/>
            <person name="Westerberg I."/>
            <person name="Brannstrom I.O."/>
            <person name="Guillou S."/>
            <person name="Cros-Aarteil S."/>
            <person name="Calhoun S."/>
            <person name="Haridas S."/>
            <person name="Kuo A."/>
            <person name="Mondo S."/>
            <person name="Pangilinan J."/>
            <person name="Riley R."/>
            <person name="Labutti K."/>
            <person name="Andreopoulos B."/>
            <person name="Lipzen A."/>
            <person name="Chen C."/>
            <person name="Yanf M."/>
            <person name="Daum C."/>
            <person name="Ng V."/>
            <person name="Clum A."/>
            <person name="Ohm R."/>
            <person name="Martin F."/>
            <person name="Silar P."/>
            <person name="Natvig D."/>
            <person name="Lalanne C."/>
            <person name="Gautier V."/>
            <person name="Ament-Velasquez S.L."/>
            <person name="Kruys A."/>
            <person name="Hutchinson M.I."/>
            <person name="Powell A.J."/>
            <person name="Barry K."/>
            <person name="Miller A.N."/>
            <person name="Grigoriev I.V."/>
            <person name="Debuchy R."/>
            <person name="Gladieux P."/>
            <person name="Thoren M.H."/>
            <person name="Johannesson H."/>
        </authorList>
    </citation>
    <scope>NUCLEOTIDE SEQUENCE</scope>
    <source>
        <strain evidence="5">PSN293</strain>
    </source>
</reference>
<sequence>MRLLACPHYLLDLVQLCNQVLLFIAWYIITSITSYLPLRHIPGPPLLVHSVLYQAIRASQAKLPADLYRAIQKYGHIVRVGPNHIVTDEPEMLRRSWGVRSEYTRSRWYLSMRLHPERDNVVSMTDEQAHNTMRTKLSPGYSGREVDDLEERVDRNVVALVNLIGEKYAREEGKAMDLSKKIQYVTMDVLSDVAFSERFGFVERDEDLWKYIETLEDNFPAMMVFSALPWVVDVMRWKIFRALMPGEKDLFGLGRVIAGYRYSVSNKVVAKRFGADKETVRDMLGSFIKNGLTQEEAESETMLQIIAGSDTSAGSIRTALYHLMTHPQVMERLRQEIDSRHLSWPIVEDAETREMPYLHAVICENHRVLPPVGGLMPKVSPPGGDTLNGVYIPPGTEVGVSWTGLMRRKDLWGENPEEFDPGRFLDGAAPLEVLRERKAVADMVFGHGRFRCLGRTVAFLEVTKVVVELVRRFDMTFVDPNNPWEYKAYGVNRIRNFWVTVKPRKSG</sequence>
<protein>
    <submittedName>
        <fullName evidence="5">Pisatin demethylase</fullName>
    </submittedName>
</protein>
<accession>A0AAN6YFK8</accession>
<dbReference type="EMBL" id="MU858059">
    <property type="protein sequence ID" value="KAK4217573.1"/>
    <property type="molecule type" value="Genomic_DNA"/>
</dbReference>
<dbReference type="GO" id="GO:0016705">
    <property type="term" value="F:oxidoreductase activity, acting on paired donors, with incorporation or reduction of molecular oxygen"/>
    <property type="evidence" value="ECO:0007669"/>
    <property type="project" value="InterPro"/>
</dbReference>
<keyword evidence="1 4" id="KW-0349">Heme</keyword>
<keyword evidence="2 4" id="KW-0479">Metal-binding</keyword>
<dbReference type="Pfam" id="PF00067">
    <property type="entry name" value="p450"/>
    <property type="match status" value="1"/>
</dbReference>
<organism evidence="5 6">
    <name type="scientific">Rhypophila decipiens</name>
    <dbReference type="NCBI Taxonomy" id="261697"/>
    <lineage>
        <taxon>Eukaryota</taxon>
        <taxon>Fungi</taxon>
        <taxon>Dikarya</taxon>
        <taxon>Ascomycota</taxon>
        <taxon>Pezizomycotina</taxon>
        <taxon>Sordariomycetes</taxon>
        <taxon>Sordariomycetidae</taxon>
        <taxon>Sordariales</taxon>
        <taxon>Naviculisporaceae</taxon>
        <taxon>Rhypophila</taxon>
    </lineage>
</organism>
<evidence type="ECO:0000256" key="4">
    <source>
        <dbReference type="PIRSR" id="PIRSR602401-1"/>
    </source>
</evidence>
<dbReference type="PRINTS" id="PR00463">
    <property type="entry name" value="EP450I"/>
</dbReference>
<keyword evidence="3 4" id="KW-0408">Iron</keyword>
<comment type="cofactor">
    <cofactor evidence="4">
        <name>heme</name>
        <dbReference type="ChEBI" id="CHEBI:30413"/>
    </cofactor>
</comment>
<feature type="binding site" description="axial binding residue" evidence="4">
    <location>
        <position position="452"/>
    </location>
    <ligand>
        <name>heme</name>
        <dbReference type="ChEBI" id="CHEBI:30413"/>
    </ligand>
    <ligandPart>
        <name>Fe</name>
        <dbReference type="ChEBI" id="CHEBI:18248"/>
    </ligandPart>
</feature>
<name>A0AAN6YFK8_9PEZI</name>
<dbReference type="PANTHER" id="PTHR24305:SF168">
    <property type="entry name" value="P450, PUTATIVE (EUROFUNG)-RELATED"/>
    <property type="match status" value="1"/>
</dbReference>
<dbReference type="InterPro" id="IPR036396">
    <property type="entry name" value="Cyt_P450_sf"/>
</dbReference>
<dbReference type="PANTHER" id="PTHR24305">
    <property type="entry name" value="CYTOCHROME P450"/>
    <property type="match status" value="1"/>
</dbReference>
<dbReference type="SUPFAM" id="SSF48264">
    <property type="entry name" value="Cytochrome P450"/>
    <property type="match status" value="1"/>
</dbReference>
<evidence type="ECO:0000313" key="6">
    <source>
        <dbReference type="Proteomes" id="UP001301769"/>
    </source>
</evidence>
<dbReference type="Gene3D" id="1.10.630.10">
    <property type="entry name" value="Cytochrome P450"/>
    <property type="match status" value="1"/>
</dbReference>
<dbReference type="AlphaFoldDB" id="A0AAN6YFK8"/>
<reference evidence="5" key="1">
    <citation type="journal article" date="2023" name="Mol. Phylogenet. Evol.">
        <title>Genome-scale phylogeny and comparative genomics of the fungal order Sordariales.</title>
        <authorList>
            <person name="Hensen N."/>
            <person name="Bonometti L."/>
            <person name="Westerberg I."/>
            <person name="Brannstrom I.O."/>
            <person name="Guillou S."/>
            <person name="Cros-Aarteil S."/>
            <person name="Calhoun S."/>
            <person name="Haridas S."/>
            <person name="Kuo A."/>
            <person name="Mondo S."/>
            <person name="Pangilinan J."/>
            <person name="Riley R."/>
            <person name="LaButti K."/>
            <person name="Andreopoulos B."/>
            <person name="Lipzen A."/>
            <person name="Chen C."/>
            <person name="Yan M."/>
            <person name="Daum C."/>
            <person name="Ng V."/>
            <person name="Clum A."/>
            <person name="Steindorff A."/>
            <person name="Ohm R.A."/>
            <person name="Martin F."/>
            <person name="Silar P."/>
            <person name="Natvig D.O."/>
            <person name="Lalanne C."/>
            <person name="Gautier V."/>
            <person name="Ament-Velasquez S.L."/>
            <person name="Kruys A."/>
            <person name="Hutchinson M.I."/>
            <person name="Powell A.J."/>
            <person name="Barry K."/>
            <person name="Miller A.N."/>
            <person name="Grigoriev I.V."/>
            <person name="Debuchy R."/>
            <person name="Gladieux P."/>
            <person name="Hiltunen Thoren M."/>
            <person name="Johannesson H."/>
        </authorList>
    </citation>
    <scope>NUCLEOTIDE SEQUENCE</scope>
    <source>
        <strain evidence="5">PSN293</strain>
    </source>
</reference>
<dbReference type="PRINTS" id="PR00385">
    <property type="entry name" value="P450"/>
</dbReference>
<dbReference type="InterPro" id="IPR050121">
    <property type="entry name" value="Cytochrome_P450_monoxygenase"/>
</dbReference>
<dbReference type="GO" id="GO:0020037">
    <property type="term" value="F:heme binding"/>
    <property type="evidence" value="ECO:0007669"/>
    <property type="project" value="InterPro"/>
</dbReference>
<evidence type="ECO:0000256" key="2">
    <source>
        <dbReference type="ARBA" id="ARBA00022723"/>
    </source>
</evidence>
<dbReference type="Proteomes" id="UP001301769">
    <property type="component" value="Unassembled WGS sequence"/>
</dbReference>
<dbReference type="GO" id="GO:0004497">
    <property type="term" value="F:monooxygenase activity"/>
    <property type="evidence" value="ECO:0007669"/>
    <property type="project" value="InterPro"/>
</dbReference>
<dbReference type="InterPro" id="IPR001128">
    <property type="entry name" value="Cyt_P450"/>
</dbReference>